<keyword evidence="2" id="KW-1185">Reference proteome</keyword>
<dbReference type="PROSITE" id="PS51257">
    <property type="entry name" value="PROKAR_LIPOPROTEIN"/>
    <property type="match status" value="1"/>
</dbReference>
<dbReference type="EMBL" id="VRUR01000002">
    <property type="protein sequence ID" value="TXN35529.1"/>
    <property type="molecule type" value="Genomic_DNA"/>
</dbReference>
<organism evidence="1 2">
    <name type="scientific">Flagellimonas hymeniacidonis</name>
    <dbReference type="NCBI Taxonomy" id="2603628"/>
    <lineage>
        <taxon>Bacteria</taxon>
        <taxon>Pseudomonadati</taxon>
        <taxon>Bacteroidota</taxon>
        <taxon>Flavobacteriia</taxon>
        <taxon>Flavobacteriales</taxon>
        <taxon>Flavobacteriaceae</taxon>
        <taxon>Flagellimonas</taxon>
    </lineage>
</organism>
<proteinExistence type="predicted"/>
<sequence>MIRKFLFLVGLILVSCSSDDTGEVPDGDTPEQTGLTEFQLEFIEEYHYVTFNLSPTSFGGNLNEKWSEEVKIFLDGGADASYQESVENQISTLNDYMTDGTTLEVVNALSEANVHLYLGPAVDIENLWPDMFSFLSQGSFQGYALYSSSSSNINFGRIWVNNDGMPIFTHELGHVLGFGHASDARCGQNSSFMCSSLSNGFSTFDTGMIKTLYHPDITVGKTFQQLRPVIEELLLSESIAL</sequence>
<accession>A0A5C8V311</accession>
<protein>
    <submittedName>
        <fullName evidence="1">DUF2927 domain-containing protein</fullName>
    </submittedName>
</protein>
<gene>
    <name evidence="1" type="ORF">FVB32_13195</name>
</gene>
<dbReference type="Gene3D" id="3.40.390.10">
    <property type="entry name" value="Collagenase (Catalytic Domain)"/>
    <property type="match status" value="1"/>
</dbReference>
<reference evidence="1 2" key="1">
    <citation type="submission" date="2019-08" db="EMBL/GenBank/DDBJ databases">
        <title>Professor.</title>
        <authorList>
            <person name="Park J.S."/>
        </authorList>
    </citation>
    <scope>NUCLEOTIDE SEQUENCE [LARGE SCALE GENOMIC DNA]</scope>
    <source>
        <strain evidence="1 2">176CP5-101</strain>
    </source>
</reference>
<dbReference type="RefSeq" id="WP_147744261.1">
    <property type="nucleotide sequence ID" value="NZ_VRUR01000002.1"/>
</dbReference>
<dbReference type="GO" id="GO:0008237">
    <property type="term" value="F:metallopeptidase activity"/>
    <property type="evidence" value="ECO:0007669"/>
    <property type="project" value="InterPro"/>
</dbReference>
<dbReference type="InterPro" id="IPR024079">
    <property type="entry name" value="MetalloPept_cat_dom_sf"/>
</dbReference>
<dbReference type="SUPFAM" id="SSF55486">
    <property type="entry name" value="Metalloproteases ('zincins'), catalytic domain"/>
    <property type="match status" value="1"/>
</dbReference>
<evidence type="ECO:0000313" key="1">
    <source>
        <dbReference type="EMBL" id="TXN35529.1"/>
    </source>
</evidence>
<dbReference type="AlphaFoldDB" id="A0A5C8V311"/>
<dbReference type="Proteomes" id="UP000321456">
    <property type="component" value="Unassembled WGS sequence"/>
</dbReference>
<dbReference type="Pfam" id="PF11150">
    <property type="entry name" value="DUF2927"/>
    <property type="match status" value="1"/>
</dbReference>
<dbReference type="InterPro" id="IPR021323">
    <property type="entry name" value="DUF2927"/>
</dbReference>
<comment type="caution">
    <text evidence="1">The sequence shown here is derived from an EMBL/GenBank/DDBJ whole genome shotgun (WGS) entry which is preliminary data.</text>
</comment>
<evidence type="ECO:0000313" key="2">
    <source>
        <dbReference type="Proteomes" id="UP000321456"/>
    </source>
</evidence>
<name>A0A5C8V311_9FLAO</name>